<proteinExistence type="predicted"/>
<dbReference type="PROSITE" id="PS50041">
    <property type="entry name" value="C_TYPE_LECTIN_2"/>
    <property type="match status" value="1"/>
</dbReference>
<dbReference type="Proteomes" id="UP000683360">
    <property type="component" value="Unassembled WGS sequence"/>
</dbReference>
<dbReference type="AlphaFoldDB" id="A0A8S3TA14"/>
<dbReference type="InterPro" id="IPR018378">
    <property type="entry name" value="C-type_lectin_CS"/>
</dbReference>
<organism evidence="3 4">
    <name type="scientific">Mytilus edulis</name>
    <name type="common">Blue mussel</name>
    <dbReference type="NCBI Taxonomy" id="6550"/>
    <lineage>
        <taxon>Eukaryota</taxon>
        <taxon>Metazoa</taxon>
        <taxon>Spiralia</taxon>
        <taxon>Lophotrochozoa</taxon>
        <taxon>Mollusca</taxon>
        <taxon>Bivalvia</taxon>
        <taxon>Autobranchia</taxon>
        <taxon>Pteriomorphia</taxon>
        <taxon>Mytilida</taxon>
        <taxon>Mytiloidea</taxon>
        <taxon>Mytilidae</taxon>
        <taxon>Mytilinae</taxon>
        <taxon>Mytilus</taxon>
    </lineage>
</organism>
<comment type="caution">
    <text evidence="3">The sequence shown here is derived from an EMBL/GenBank/DDBJ whole genome shotgun (WGS) entry which is preliminary data.</text>
</comment>
<dbReference type="EMBL" id="CAJPWZ010002071">
    <property type="protein sequence ID" value="CAG2230571.1"/>
    <property type="molecule type" value="Genomic_DNA"/>
</dbReference>
<reference evidence="3" key="1">
    <citation type="submission" date="2021-03" db="EMBL/GenBank/DDBJ databases">
        <authorList>
            <person name="Bekaert M."/>
        </authorList>
    </citation>
    <scope>NUCLEOTIDE SEQUENCE</scope>
</reference>
<dbReference type="SMART" id="SM00034">
    <property type="entry name" value="CLECT"/>
    <property type="match status" value="1"/>
</dbReference>
<evidence type="ECO:0000256" key="1">
    <source>
        <dbReference type="ARBA" id="ARBA00023157"/>
    </source>
</evidence>
<dbReference type="InterPro" id="IPR016187">
    <property type="entry name" value="CTDL_fold"/>
</dbReference>
<feature type="domain" description="C-type lectin" evidence="2">
    <location>
        <begin position="87"/>
        <end position="211"/>
    </location>
</feature>
<dbReference type="SUPFAM" id="SSF56436">
    <property type="entry name" value="C-type lectin-like"/>
    <property type="match status" value="1"/>
</dbReference>
<evidence type="ECO:0000259" key="2">
    <source>
        <dbReference type="PROSITE" id="PS50041"/>
    </source>
</evidence>
<dbReference type="CDD" id="cd00037">
    <property type="entry name" value="CLECT"/>
    <property type="match status" value="1"/>
</dbReference>
<dbReference type="OrthoDB" id="6271941at2759"/>
<evidence type="ECO:0000313" key="3">
    <source>
        <dbReference type="EMBL" id="CAG2230571.1"/>
    </source>
</evidence>
<dbReference type="InterPro" id="IPR050111">
    <property type="entry name" value="C-type_lectin/snaclec_domain"/>
</dbReference>
<accession>A0A8S3TA14</accession>
<protein>
    <recommendedName>
        <fullName evidence="2">C-type lectin domain-containing protein</fullName>
    </recommendedName>
</protein>
<dbReference type="Gene3D" id="3.10.100.10">
    <property type="entry name" value="Mannose-Binding Protein A, subunit A"/>
    <property type="match status" value="1"/>
</dbReference>
<dbReference type="InterPro" id="IPR001304">
    <property type="entry name" value="C-type_lectin-like"/>
</dbReference>
<evidence type="ECO:0000313" key="4">
    <source>
        <dbReference type="Proteomes" id="UP000683360"/>
    </source>
</evidence>
<gene>
    <name evidence="3" type="ORF">MEDL_43401</name>
</gene>
<dbReference type="PROSITE" id="PS00615">
    <property type="entry name" value="C_TYPE_LECTIN_1"/>
    <property type="match status" value="1"/>
</dbReference>
<dbReference type="Pfam" id="PF00059">
    <property type="entry name" value="Lectin_C"/>
    <property type="match status" value="1"/>
</dbReference>
<dbReference type="PANTHER" id="PTHR22803">
    <property type="entry name" value="MANNOSE, PHOSPHOLIPASE, LECTIN RECEPTOR RELATED"/>
    <property type="match status" value="1"/>
</dbReference>
<keyword evidence="1" id="KW-1015">Disulfide bond</keyword>
<sequence>MRFKELYPSTRMRFSDTTFYLFQQPSTALEECTVICAQNPTCRTVFIYQDVCFGISTLTPDSSMRSKVRAFVKQPSDECGGRDFVYYDGLCVMASTIKLNWYEARTYCENLDGHLLVLDSEQKLKSTKELLQTYYQYFELYVGASDGSTEDEWKWVSVTTASDFFYWRKGQPNNEDTQYPNKTANCGAVYPNDDLELQDEYCYHEKRFICEMKSLKRL</sequence>
<dbReference type="InterPro" id="IPR016186">
    <property type="entry name" value="C-type_lectin-like/link_sf"/>
</dbReference>
<name>A0A8S3TA14_MYTED</name>
<keyword evidence="4" id="KW-1185">Reference proteome</keyword>